<dbReference type="InterPro" id="IPR021299">
    <property type="entry name" value="DUF2871"/>
</dbReference>
<evidence type="ECO:0000313" key="2">
    <source>
        <dbReference type="EMBL" id="MBD3943243.1"/>
    </source>
</evidence>
<feature type="transmembrane region" description="Helical" evidence="1">
    <location>
        <begin position="42"/>
        <end position="60"/>
    </location>
</feature>
<dbReference type="Proteomes" id="UP000598426">
    <property type="component" value="Unassembled WGS sequence"/>
</dbReference>
<keyword evidence="1" id="KW-1133">Transmembrane helix</keyword>
<accession>A0ABR8NT92</accession>
<feature type="transmembrane region" description="Helical" evidence="1">
    <location>
        <begin position="106"/>
        <end position="129"/>
    </location>
</feature>
<organism evidence="2 3">
    <name type="scientific">Microbacterium helvum</name>
    <dbReference type="NCBI Taxonomy" id="2773713"/>
    <lineage>
        <taxon>Bacteria</taxon>
        <taxon>Bacillati</taxon>
        <taxon>Actinomycetota</taxon>
        <taxon>Actinomycetes</taxon>
        <taxon>Micrococcales</taxon>
        <taxon>Microbacteriaceae</taxon>
        <taxon>Microbacterium</taxon>
    </lineage>
</organism>
<name>A0ABR8NT92_9MICO</name>
<keyword evidence="1" id="KW-0472">Membrane</keyword>
<gene>
    <name evidence="2" type="ORF">IF188_16240</name>
</gene>
<evidence type="ECO:0000256" key="1">
    <source>
        <dbReference type="SAM" id="Phobius"/>
    </source>
</evidence>
<keyword evidence="1" id="KW-0812">Transmembrane</keyword>
<keyword evidence="3" id="KW-1185">Reference proteome</keyword>
<sequence>MRTLYYAAFGYMILGVASGLFYREFTKLNDFPEGQFTQLGLAHTHLLTLGFIILLIVLVLEKVFTLSQSKLFGWFFWIYNAGVVLTSAMLIWHGSLTVLGQPAGGMIAGIAGMGHILVTAGMVLLFLALGRALRRPQAASEGMPAAEAAAVGRG</sequence>
<feature type="transmembrane region" description="Helical" evidence="1">
    <location>
        <begin position="72"/>
        <end position="94"/>
    </location>
</feature>
<dbReference type="Pfam" id="PF11070">
    <property type="entry name" value="DUF2871"/>
    <property type="match status" value="1"/>
</dbReference>
<reference evidence="2 3" key="1">
    <citation type="submission" date="2020-09" db="EMBL/GenBank/DDBJ databases">
        <title>Isolation and identification of active actinomycetes.</title>
        <authorList>
            <person name="Li X."/>
        </authorList>
    </citation>
    <scope>NUCLEOTIDE SEQUENCE [LARGE SCALE GENOMIC DNA]</scope>
    <source>
        <strain evidence="2 3">NEAU-LLC</strain>
    </source>
</reference>
<dbReference type="RefSeq" id="WP_191172849.1">
    <property type="nucleotide sequence ID" value="NZ_JACXZS010000011.1"/>
</dbReference>
<proteinExistence type="predicted"/>
<dbReference type="EMBL" id="JACXZS010000011">
    <property type="protein sequence ID" value="MBD3943243.1"/>
    <property type="molecule type" value="Genomic_DNA"/>
</dbReference>
<protein>
    <submittedName>
        <fullName evidence="2">DUF2871 domain-containing protein</fullName>
    </submittedName>
</protein>
<feature type="transmembrane region" description="Helical" evidence="1">
    <location>
        <begin position="5"/>
        <end position="22"/>
    </location>
</feature>
<evidence type="ECO:0000313" key="3">
    <source>
        <dbReference type="Proteomes" id="UP000598426"/>
    </source>
</evidence>
<comment type="caution">
    <text evidence="2">The sequence shown here is derived from an EMBL/GenBank/DDBJ whole genome shotgun (WGS) entry which is preliminary data.</text>
</comment>